<organism evidence="2 3">
    <name type="scientific">Ladona fulva</name>
    <name type="common">Scarce chaser dragonfly</name>
    <name type="synonym">Libellula fulva</name>
    <dbReference type="NCBI Taxonomy" id="123851"/>
    <lineage>
        <taxon>Eukaryota</taxon>
        <taxon>Metazoa</taxon>
        <taxon>Ecdysozoa</taxon>
        <taxon>Arthropoda</taxon>
        <taxon>Hexapoda</taxon>
        <taxon>Insecta</taxon>
        <taxon>Pterygota</taxon>
        <taxon>Palaeoptera</taxon>
        <taxon>Odonata</taxon>
        <taxon>Epiprocta</taxon>
        <taxon>Anisoptera</taxon>
        <taxon>Libelluloidea</taxon>
        <taxon>Libellulidae</taxon>
        <taxon>Ladona</taxon>
    </lineage>
</organism>
<feature type="region of interest" description="Disordered" evidence="1">
    <location>
        <begin position="106"/>
        <end position="125"/>
    </location>
</feature>
<evidence type="ECO:0000313" key="3">
    <source>
        <dbReference type="Proteomes" id="UP000792457"/>
    </source>
</evidence>
<evidence type="ECO:0000256" key="1">
    <source>
        <dbReference type="SAM" id="MobiDB-lite"/>
    </source>
</evidence>
<reference evidence="2" key="1">
    <citation type="submission" date="2013-04" db="EMBL/GenBank/DDBJ databases">
        <authorList>
            <person name="Qu J."/>
            <person name="Murali S.C."/>
            <person name="Bandaranaike D."/>
            <person name="Bellair M."/>
            <person name="Blankenburg K."/>
            <person name="Chao H."/>
            <person name="Dinh H."/>
            <person name="Doddapaneni H."/>
            <person name="Downs B."/>
            <person name="Dugan-Rocha S."/>
            <person name="Elkadiri S."/>
            <person name="Gnanaolivu R.D."/>
            <person name="Hernandez B."/>
            <person name="Javaid M."/>
            <person name="Jayaseelan J.C."/>
            <person name="Lee S."/>
            <person name="Li M."/>
            <person name="Ming W."/>
            <person name="Munidasa M."/>
            <person name="Muniz J."/>
            <person name="Nguyen L."/>
            <person name="Ongeri F."/>
            <person name="Osuji N."/>
            <person name="Pu L.-L."/>
            <person name="Puazo M."/>
            <person name="Qu C."/>
            <person name="Quiroz J."/>
            <person name="Raj R."/>
            <person name="Weissenberger G."/>
            <person name="Xin Y."/>
            <person name="Zou X."/>
            <person name="Han Y."/>
            <person name="Richards S."/>
            <person name="Worley K."/>
            <person name="Muzny D."/>
            <person name="Gibbs R."/>
        </authorList>
    </citation>
    <scope>NUCLEOTIDE SEQUENCE</scope>
    <source>
        <strain evidence="2">Sampled in the wild</strain>
    </source>
</reference>
<comment type="caution">
    <text evidence="2">The sequence shown here is derived from an EMBL/GenBank/DDBJ whole genome shotgun (WGS) entry which is preliminary data.</text>
</comment>
<keyword evidence="3" id="KW-1185">Reference proteome</keyword>
<feature type="compositionally biased region" description="Polar residues" evidence="1">
    <location>
        <begin position="106"/>
        <end position="118"/>
    </location>
</feature>
<name>A0A8K0NWU9_LADFU</name>
<gene>
    <name evidence="2" type="ORF">J437_LFUL004642</name>
</gene>
<dbReference type="Proteomes" id="UP000792457">
    <property type="component" value="Unassembled WGS sequence"/>
</dbReference>
<proteinExistence type="predicted"/>
<dbReference type="EMBL" id="KZ308215">
    <property type="protein sequence ID" value="KAG8224901.1"/>
    <property type="molecule type" value="Genomic_DNA"/>
</dbReference>
<accession>A0A8K0NWU9</accession>
<sequence length="125" mass="14860">MKIRRLEWAGHVVRMSREQWPKIAMDMIPEGKRPLGWLRKRWIDGVKEDLQLLGAWEEWQQTANNRKEWRTLKSSWDTNWVVTWYNTDVSDDSPRMAPALAVETSNITNQALSPTNRNKMNDKEH</sequence>
<dbReference type="AlphaFoldDB" id="A0A8K0NWU9"/>
<reference evidence="2" key="2">
    <citation type="submission" date="2017-10" db="EMBL/GenBank/DDBJ databases">
        <title>Ladona fulva Genome sequencing and assembly.</title>
        <authorList>
            <person name="Murali S."/>
            <person name="Richards S."/>
            <person name="Bandaranaike D."/>
            <person name="Bellair M."/>
            <person name="Blankenburg K."/>
            <person name="Chao H."/>
            <person name="Dinh H."/>
            <person name="Doddapaneni H."/>
            <person name="Dugan-Rocha S."/>
            <person name="Elkadiri S."/>
            <person name="Gnanaolivu R."/>
            <person name="Hernandez B."/>
            <person name="Skinner E."/>
            <person name="Javaid M."/>
            <person name="Lee S."/>
            <person name="Li M."/>
            <person name="Ming W."/>
            <person name="Munidasa M."/>
            <person name="Muniz J."/>
            <person name="Nguyen L."/>
            <person name="Hughes D."/>
            <person name="Osuji N."/>
            <person name="Pu L.-L."/>
            <person name="Puazo M."/>
            <person name="Qu C."/>
            <person name="Quiroz J."/>
            <person name="Raj R."/>
            <person name="Weissenberger G."/>
            <person name="Xin Y."/>
            <person name="Zou X."/>
            <person name="Han Y."/>
            <person name="Worley K."/>
            <person name="Muzny D."/>
            <person name="Gibbs R."/>
        </authorList>
    </citation>
    <scope>NUCLEOTIDE SEQUENCE</scope>
    <source>
        <strain evidence="2">Sampled in the wild</strain>
    </source>
</reference>
<protein>
    <submittedName>
        <fullName evidence="2">Uncharacterized protein</fullName>
    </submittedName>
</protein>
<evidence type="ECO:0000313" key="2">
    <source>
        <dbReference type="EMBL" id="KAG8224901.1"/>
    </source>
</evidence>
<dbReference type="OrthoDB" id="6624189at2759"/>